<reference evidence="1 2" key="1">
    <citation type="submission" date="2024-01" db="EMBL/GenBank/DDBJ databases">
        <title>A telomere-to-telomere, gap-free genome of sweet tea (Lithocarpus litseifolius).</title>
        <authorList>
            <person name="Zhou J."/>
        </authorList>
    </citation>
    <scope>NUCLEOTIDE SEQUENCE [LARGE SCALE GENOMIC DNA]</scope>
    <source>
        <strain evidence="1">Zhou-2022a</strain>
        <tissue evidence="1">Leaf</tissue>
    </source>
</reference>
<protein>
    <submittedName>
        <fullName evidence="1">Uncharacterized protein</fullName>
    </submittedName>
</protein>
<keyword evidence="2" id="KW-1185">Reference proteome</keyword>
<comment type="caution">
    <text evidence="1">The sequence shown here is derived from an EMBL/GenBank/DDBJ whole genome shotgun (WGS) entry which is preliminary data.</text>
</comment>
<name>A0AAW2C5H2_9ROSI</name>
<dbReference type="Proteomes" id="UP001459277">
    <property type="component" value="Unassembled WGS sequence"/>
</dbReference>
<proteinExistence type="predicted"/>
<dbReference type="EMBL" id="JAZDWU010000008">
    <property type="protein sequence ID" value="KAK9993444.1"/>
    <property type="molecule type" value="Genomic_DNA"/>
</dbReference>
<gene>
    <name evidence="1" type="ORF">SO802_023147</name>
</gene>
<organism evidence="1 2">
    <name type="scientific">Lithocarpus litseifolius</name>
    <dbReference type="NCBI Taxonomy" id="425828"/>
    <lineage>
        <taxon>Eukaryota</taxon>
        <taxon>Viridiplantae</taxon>
        <taxon>Streptophyta</taxon>
        <taxon>Embryophyta</taxon>
        <taxon>Tracheophyta</taxon>
        <taxon>Spermatophyta</taxon>
        <taxon>Magnoliopsida</taxon>
        <taxon>eudicotyledons</taxon>
        <taxon>Gunneridae</taxon>
        <taxon>Pentapetalae</taxon>
        <taxon>rosids</taxon>
        <taxon>fabids</taxon>
        <taxon>Fagales</taxon>
        <taxon>Fagaceae</taxon>
        <taxon>Lithocarpus</taxon>
    </lineage>
</organism>
<sequence>MWIICMKVPKSSTLSQGLSRVLSKPISMPSLFVDQEPLDTSKTLFSSSQPSTLSSPQLLVRPTSIMTLIPTKPCICFSSLTIFRDSMMRDGKRSISRDLVRFLEFIDGVVVKRHGLSLKTMKNMNFGHPNCNKGKGLGIKIRSLSGQREVIQKLRARVKKISGFFRQSNMFKEEHEDY</sequence>
<accession>A0AAW2C5H2</accession>
<dbReference type="AlphaFoldDB" id="A0AAW2C5H2"/>
<evidence type="ECO:0000313" key="2">
    <source>
        <dbReference type="Proteomes" id="UP001459277"/>
    </source>
</evidence>
<evidence type="ECO:0000313" key="1">
    <source>
        <dbReference type="EMBL" id="KAK9993444.1"/>
    </source>
</evidence>